<evidence type="ECO:0000313" key="6">
    <source>
        <dbReference type="Proteomes" id="UP000887116"/>
    </source>
</evidence>
<proteinExistence type="inferred from homology"/>
<dbReference type="GO" id="GO:0016272">
    <property type="term" value="C:prefoldin complex"/>
    <property type="evidence" value="ECO:0007669"/>
    <property type="project" value="InterPro"/>
</dbReference>
<dbReference type="Proteomes" id="UP000887116">
    <property type="component" value="Unassembled WGS sequence"/>
</dbReference>
<keyword evidence="3" id="KW-0143">Chaperone</keyword>
<gene>
    <name evidence="5" type="primary">Pfdn1</name>
    <name evidence="5" type="ORF">TNCT_213501</name>
</gene>
<evidence type="ECO:0000256" key="4">
    <source>
        <dbReference type="SAM" id="Coils"/>
    </source>
</evidence>
<dbReference type="InterPro" id="IPR009053">
    <property type="entry name" value="Prefoldin"/>
</dbReference>
<dbReference type="CDD" id="cd23164">
    <property type="entry name" value="Prefoldin_1"/>
    <property type="match status" value="1"/>
</dbReference>
<evidence type="ECO:0000256" key="1">
    <source>
        <dbReference type="ARBA" id="ARBA00008045"/>
    </source>
</evidence>
<dbReference type="Pfam" id="PF01920">
    <property type="entry name" value="Prefoldin_2"/>
    <property type="match status" value="1"/>
</dbReference>
<dbReference type="InterPro" id="IPR002777">
    <property type="entry name" value="PFD_beta-like"/>
</dbReference>
<feature type="coiled-coil region" evidence="4">
    <location>
        <begin position="78"/>
        <end position="112"/>
    </location>
</feature>
<name>A0A8X6HJV1_TRICU</name>
<dbReference type="AlphaFoldDB" id="A0A8X6HJV1"/>
<reference evidence="5" key="1">
    <citation type="submission" date="2020-07" db="EMBL/GenBank/DDBJ databases">
        <title>Multicomponent nature underlies the extraordinary mechanical properties of spider dragline silk.</title>
        <authorList>
            <person name="Kono N."/>
            <person name="Nakamura H."/>
            <person name="Mori M."/>
            <person name="Yoshida Y."/>
            <person name="Ohtoshi R."/>
            <person name="Malay A.D."/>
            <person name="Moran D.A.P."/>
            <person name="Tomita M."/>
            <person name="Numata K."/>
            <person name="Arakawa K."/>
        </authorList>
    </citation>
    <scope>NUCLEOTIDE SEQUENCE</scope>
</reference>
<dbReference type="EMBL" id="BMAO01018570">
    <property type="protein sequence ID" value="GFR24438.1"/>
    <property type="molecule type" value="Genomic_DNA"/>
</dbReference>
<comment type="caution">
    <text evidence="5">The sequence shown here is derived from an EMBL/GenBank/DDBJ whole genome shotgun (WGS) entry which is preliminary data.</text>
</comment>
<protein>
    <submittedName>
        <fullName evidence="5">Prefoldin subunit 1</fullName>
    </submittedName>
</protein>
<dbReference type="GO" id="GO:0051082">
    <property type="term" value="F:unfolded protein binding"/>
    <property type="evidence" value="ECO:0007669"/>
    <property type="project" value="InterPro"/>
</dbReference>
<dbReference type="Gene3D" id="1.10.287.370">
    <property type="match status" value="1"/>
</dbReference>
<dbReference type="OrthoDB" id="5242628at2759"/>
<evidence type="ECO:0000256" key="3">
    <source>
        <dbReference type="ARBA" id="ARBA00023186"/>
    </source>
</evidence>
<dbReference type="GO" id="GO:0005737">
    <property type="term" value="C:cytoplasm"/>
    <property type="evidence" value="ECO:0007669"/>
    <property type="project" value="TreeGrafter"/>
</dbReference>
<dbReference type="PANTHER" id="PTHR20903">
    <property type="entry name" value="PREFOLDIN SUBUNIT 1-RELATED"/>
    <property type="match status" value="1"/>
</dbReference>
<organism evidence="5 6">
    <name type="scientific">Trichonephila clavata</name>
    <name type="common">Joro spider</name>
    <name type="synonym">Nephila clavata</name>
    <dbReference type="NCBI Taxonomy" id="2740835"/>
    <lineage>
        <taxon>Eukaryota</taxon>
        <taxon>Metazoa</taxon>
        <taxon>Ecdysozoa</taxon>
        <taxon>Arthropoda</taxon>
        <taxon>Chelicerata</taxon>
        <taxon>Arachnida</taxon>
        <taxon>Araneae</taxon>
        <taxon>Araneomorphae</taxon>
        <taxon>Entelegynae</taxon>
        <taxon>Araneoidea</taxon>
        <taxon>Nephilidae</taxon>
        <taxon>Trichonephila</taxon>
    </lineage>
</organism>
<accession>A0A8X6HJV1</accession>
<dbReference type="SUPFAM" id="SSF46579">
    <property type="entry name" value="Prefoldin"/>
    <property type="match status" value="1"/>
</dbReference>
<dbReference type="PANTHER" id="PTHR20903:SF0">
    <property type="entry name" value="PREFOLDIN SUBUNIT 1"/>
    <property type="match status" value="1"/>
</dbReference>
<evidence type="ECO:0000313" key="5">
    <source>
        <dbReference type="EMBL" id="GFR24438.1"/>
    </source>
</evidence>
<evidence type="ECO:0000256" key="2">
    <source>
        <dbReference type="ARBA" id="ARBA00011695"/>
    </source>
</evidence>
<keyword evidence="6" id="KW-1185">Reference proteome</keyword>
<comment type="similarity">
    <text evidence="1">Belongs to the prefoldin subunit beta family.</text>
</comment>
<keyword evidence="4" id="KW-0175">Coiled coil</keyword>
<dbReference type="GO" id="GO:0044183">
    <property type="term" value="F:protein folding chaperone"/>
    <property type="evidence" value="ECO:0007669"/>
    <property type="project" value="TreeGrafter"/>
</dbReference>
<comment type="subunit">
    <text evidence="2">Heterohexamer of two PFD-alpha type and four PFD-beta type subunits.</text>
</comment>
<sequence length="124" mass="14178">MSAKGVDLELKKAFQELQAKVLDTTQKLKLADLQIDSLTKTIQHAQLTQHEVKSYPSDINMYNGVGRMFLLTSSDDIVKMLTEKIESSRTKIKDLETSKAYLERSMKDSEENLRELVASKQKDR</sequence>